<evidence type="ECO:0000256" key="6">
    <source>
        <dbReference type="ARBA" id="ARBA00022838"/>
    </source>
</evidence>
<keyword evidence="3" id="KW-0158">Chromosome</keyword>
<evidence type="ECO:0000256" key="7">
    <source>
        <dbReference type="ARBA" id="ARBA00023242"/>
    </source>
</evidence>
<keyword evidence="6" id="KW-0995">Kinetochore</keyword>
<dbReference type="GO" id="GO:0000444">
    <property type="term" value="C:MIS12/MIND type complex"/>
    <property type="evidence" value="ECO:0007669"/>
    <property type="project" value="InterPro"/>
</dbReference>
<dbReference type="GO" id="GO:0007059">
    <property type="term" value="P:chromosome segregation"/>
    <property type="evidence" value="ECO:0007669"/>
    <property type="project" value="TreeGrafter"/>
</dbReference>
<keyword evidence="5" id="KW-0498">Mitosis</keyword>
<dbReference type="PANTHER" id="PTHR15459:SF3">
    <property type="entry name" value="POLYAMINE-MODULATED FACTOR 1"/>
    <property type="match status" value="1"/>
</dbReference>
<dbReference type="EMBL" id="JBAMMX010000001">
    <property type="protein sequence ID" value="KAK6947101.1"/>
    <property type="molecule type" value="Genomic_DNA"/>
</dbReference>
<dbReference type="GO" id="GO:0005634">
    <property type="term" value="C:nucleus"/>
    <property type="evidence" value="ECO:0007669"/>
    <property type="project" value="UniProtKB-SubCell"/>
</dbReference>
<comment type="caution">
    <text evidence="10">The sequence shown here is derived from an EMBL/GenBank/DDBJ whole genome shotgun (WGS) entry which is preliminary data.</text>
</comment>
<organism evidence="10 11">
    <name type="scientific">Dillenia turbinata</name>
    <dbReference type="NCBI Taxonomy" id="194707"/>
    <lineage>
        <taxon>Eukaryota</taxon>
        <taxon>Viridiplantae</taxon>
        <taxon>Streptophyta</taxon>
        <taxon>Embryophyta</taxon>
        <taxon>Tracheophyta</taxon>
        <taxon>Spermatophyta</taxon>
        <taxon>Magnoliopsida</taxon>
        <taxon>eudicotyledons</taxon>
        <taxon>Gunneridae</taxon>
        <taxon>Pentapetalae</taxon>
        <taxon>Dilleniales</taxon>
        <taxon>Dilleniaceae</taxon>
        <taxon>Dillenia</taxon>
    </lineage>
</organism>
<evidence type="ECO:0000256" key="1">
    <source>
        <dbReference type="ARBA" id="ARBA00004123"/>
    </source>
</evidence>
<comment type="subcellular location">
    <subcellularLocation>
        <location evidence="2">Chromosome</location>
        <location evidence="2">Centromere</location>
        <location evidence="2">Kinetochore</location>
    </subcellularLocation>
    <subcellularLocation>
        <location evidence="1">Nucleus</location>
    </subcellularLocation>
</comment>
<keyword evidence="11" id="KW-1185">Reference proteome</keyword>
<evidence type="ECO:0000256" key="8">
    <source>
        <dbReference type="ARBA" id="ARBA00023306"/>
    </source>
</evidence>
<evidence type="ECO:0000313" key="10">
    <source>
        <dbReference type="EMBL" id="KAK6947101.1"/>
    </source>
</evidence>
<sequence length="80" mass="9037">MEKKGQLPPPGSRQLNLRKSFKLGVRSLLTACPKEVITSLHGNIEDEFESLCRETQVGTTLDSIEEHVQEQTLDPLYIDK</sequence>
<name>A0AAN8ZR76_9MAGN</name>
<dbReference type="InterPro" id="IPR007128">
    <property type="entry name" value="PMF1/Nnf1"/>
</dbReference>
<gene>
    <name evidence="10" type="ORF">RJ641_000574</name>
</gene>
<dbReference type="GO" id="GO:0051301">
    <property type="term" value="P:cell division"/>
    <property type="evidence" value="ECO:0007669"/>
    <property type="project" value="UniProtKB-KW"/>
</dbReference>
<evidence type="ECO:0000256" key="9">
    <source>
        <dbReference type="ARBA" id="ARBA00023328"/>
    </source>
</evidence>
<dbReference type="AlphaFoldDB" id="A0AAN8ZR76"/>
<accession>A0AAN8ZR76</accession>
<dbReference type="PANTHER" id="PTHR15459">
    <property type="entry name" value="POLYAMINE-MODULATED FACTOR 1"/>
    <property type="match status" value="1"/>
</dbReference>
<keyword evidence="9" id="KW-0137">Centromere</keyword>
<proteinExistence type="predicted"/>
<keyword evidence="8" id="KW-0131">Cell cycle</keyword>
<evidence type="ECO:0000313" key="11">
    <source>
        <dbReference type="Proteomes" id="UP001370490"/>
    </source>
</evidence>
<keyword evidence="4" id="KW-0132">Cell division</keyword>
<reference evidence="10 11" key="1">
    <citation type="submission" date="2023-12" db="EMBL/GenBank/DDBJ databases">
        <title>A high-quality genome assembly for Dillenia turbinata (Dilleniales).</title>
        <authorList>
            <person name="Chanderbali A."/>
        </authorList>
    </citation>
    <scope>NUCLEOTIDE SEQUENCE [LARGE SCALE GENOMIC DNA]</scope>
    <source>
        <strain evidence="10">LSX21</strain>
        <tissue evidence="10">Leaf</tissue>
    </source>
</reference>
<protein>
    <submittedName>
        <fullName evidence="10">Nuclear MIS12/MIND complex subunit PMF1/Nnf1</fullName>
    </submittedName>
</protein>
<keyword evidence="7" id="KW-0539">Nucleus</keyword>
<evidence type="ECO:0000256" key="4">
    <source>
        <dbReference type="ARBA" id="ARBA00022618"/>
    </source>
</evidence>
<dbReference type="Pfam" id="PF03980">
    <property type="entry name" value="Nnf1"/>
    <property type="match status" value="1"/>
</dbReference>
<dbReference type="Proteomes" id="UP001370490">
    <property type="component" value="Unassembled WGS sequence"/>
</dbReference>
<evidence type="ECO:0000256" key="2">
    <source>
        <dbReference type="ARBA" id="ARBA00004629"/>
    </source>
</evidence>
<evidence type="ECO:0000256" key="3">
    <source>
        <dbReference type="ARBA" id="ARBA00022454"/>
    </source>
</evidence>
<evidence type="ECO:0000256" key="5">
    <source>
        <dbReference type="ARBA" id="ARBA00022776"/>
    </source>
</evidence>